<gene>
    <name evidence="1" type="primary">ORF122330</name>
</gene>
<accession>A0A0B7AI96</accession>
<feature type="non-terminal residue" evidence="1">
    <location>
        <position position="61"/>
    </location>
</feature>
<sequence>MGAQDTVKEMTEVMVNEPELTNSICSNQLRRSLLIRNDHAIVCLRSFLSISLIPLCDMFDL</sequence>
<evidence type="ECO:0000313" key="1">
    <source>
        <dbReference type="EMBL" id="CEK80714.1"/>
    </source>
</evidence>
<dbReference type="AlphaFoldDB" id="A0A0B7AI96"/>
<organism evidence="1">
    <name type="scientific">Arion vulgaris</name>
    <dbReference type="NCBI Taxonomy" id="1028688"/>
    <lineage>
        <taxon>Eukaryota</taxon>
        <taxon>Metazoa</taxon>
        <taxon>Spiralia</taxon>
        <taxon>Lophotrochozoa</taxon>
        <taxon>Mollusca</taxon>
        <taxon>Gastropoda</taxon>
        <taxon>Heterobranchia</taxon>
        <taxon>Euthyneura</taxon>
        <taxon>Panpulmonata</taxon>
        <taxon>Eupulmonata</taxon>
        <taxon>Stylommatophora</taxon>
        <taxon>Helicina</taxon>
        <taxon>Arionoidea</taxon>
        <taxon>Arionidae</taxon>
        <taxon>Arion</taxon>
    </lineage>
</organism>
<name>A0A0B7AI96_9EUPU</name>
<reference evidence="1" key="1">
    <citation type="submission" date="2014-12" db="EMBL/GenBank/DDBJ databases">
        <title>Insight into the proteome of Arion vulgaris.</title>
        <authorList>
            <person name="Aradska J."/>
            <person name="Bulat T."/>
            <person name="Smidak R."/>
            <person name="Sarate P."/>
            <person name="Gangsoo J."/>
            <person name="Sialana F."/>
            <person name="Bilban M."/>
            <person name="Lubec G."/>
        </authorList>
    </citation>
    <scope>NUCLEOTIDE SEQUENCE</scope>
    <source>
        <tissue evidence="1">Skin</tissue>
    </source>
</reference>
<dbReference type="EMBL" id="HACG01033849">
    <property type="protein sequence ID" value="CEK80714.1"/>
    <property type="molecule type" value="Transcribed_RNA"/>
</dbReference>
<proteinExistence type="predicted"/>
<protein>
    <submittedName>
        <fullName evidence="1">Uncharacterized protein</fullName>
    </submittedName>
</protein>